<evidence type="ECO:0000259" key="1">
    <source>
        <dbReference type="Pfam" id="PF02906"/>
    </source>
</evidence>
<sequence>MLGTLVKELPKADLGAGEKKVMMVSLMPCTAKKFEAQRPEHTGQSGPDVDVVLSTVEAAQLVRQGGIVFAELEPEACDNPLGMTTGAGVIFGASGGVTEAVLRLALEEAGLPQPPGFNFKELASEDRVKTADVTLGDLTLKVAIVSGLKAAGELLKAVREGKAYYHLIEVMPCPDG</sequence>
<dbReference type="InterPro" id="IPR009016">
    <property type="entry name" value="Fe_hydrogenase"/>
</dbReference>
<feature type="non-terminal residue" evidence="2">
    <location>
        <position position="176"/>
    </location>
</feature>
<feature type="domain" description="Iron hydrogenase large subunit C-terminal" evidence="1">
    <location>
        <begin position="1"/>
        <end position="176"/>
    </location>
</feature>
<dbReference type="SUPFAM" id="SSF53920">
    <property type="entry name" value="Fe-only hydrogenase"/>
    <property type="match status" value="1"/>
</dbReference>
<dbReference type="PANTHER" id="PTHR11615">
    <property type="entry name" value="NITRATE, FORMATE, IRON DEHYDROGENASE"/>
    <property type="match status" value="1"/>
</dbReference>
<name>T1WQ71_9ZZZZ</name>
<gene>
    <name evidence="2" type="primary">Fe_hyd_lg_C</name>
</gene>
<dbReference type="EMBL" id="KF111506">
    <property type="protein sequence ID" value="AGU38559.1"/>
    <property type="molecule type" value="Genomic_DNA"/>
</dbReference>
<dbReference type="InterPro" id="IPR050340">
    <property type="entry name" value="Cytosolic_Fe-S_CAF"/>
</dbReference>
<reference evidence="2" key="1">
    <citation type="submission" date="2013-05" db="EMBL/GenBank/DDBJ databases">
        <title>Comparative study on microbial communities in water samples from oil fields ever subjected to CO2-flooding and thoroughly water-flooding using functional genes as molecular markers with respect to microbial fixation of sequestered CO2.</title>
        <authorList>
            <person name="Liu J.-F."/>
            <person name="Sun X.-B."/>
            <person name="Yang G.-C."/>
            <person name="Yang S.-Z."/>
            <person name="Mbadinga S.M."/>
            <person name="Gu J.-D."/>
            <person name="Mu B.-Z."/>
        </authorList>
    </citation>
    <scope>NUCLEOTIDE SEQUENCE</scope>
</reference>
<protein>
    <submittedName>
        <fullName evidence="2">FeFe-hydrogenase</fullName>
    </submittedName>
</protein>
<dbReference type="Gene3D" id="3.40.950.10">
    <property type="entry name" value="Fe-only Hydrogenase (Larger Subunit), Chain L, domain 3"/>
    <property type="match status" value="1"/>
</dbReference>
<proteinExistence type="predicted"/>
<evidence type="ECO:0000313" key="2">
    <source>
        <dbReference type="EMBL" id="AGU38559.1"/>
    </source>
</evidence>
<dbReference type="AlphaFoldDB" id="T1WQ71"/>
<dbReference type="Gene3D" id="3.40.50.1780">
    <property type="match status" value="1"/>
</dbReference>
<reference evidence="2" key="2">
    <citation type="journal article" date="2015" name="Front. Microbiol.">
        <title>Analysis of microbial communities in the oil reservoir subjected to CO2-flooding by using functional genes as molecular biomarkers for microbial CO2 sequestration.</title>
        <authorList>
            <person name="Liu J.F."/>
            <person name="Sun X.B."/>
            <person name="Yang G.C."/>
            <person name="Mbadinga S.M."/>
            <person name="Gu J.D."/>
            <person name="Mu B.Z."/>
        </authorList>
    </citation>
    <scope>NUCLEOTIDE SEQUENCE</scope>
</reference>
<organism evidence="2">
    <name type="scientific">uncultured prokaryote</name>
    <dbReference type="NCBI Taxonomy" id="198431"/>
    <lineage>
        <taxon>unclassified sequences</taxon>
        <taxon>environmental samples</taxon>
    </lineage>
</organism>
<feature type="non-terminal residue" evidence="2">
    <location>
        <position position="1"/>
    </location>
</feature>
<dbReference type="InterPro" id="IPR004108">
    <property type="entry name" value="Fe_hydrogenase_lsu_C"/>
</dbReference>
<accession>T1WQ71</accession>
<dbReference type="Pfam" id="PF02906">
    <property type="entry name" value="Fe_hyd_lg_C"/>
    <property type="match status" value="1"/>
</dbReference>